<evidence type="ECO:0000256" key="6">
    <source>
        <dbReference type="ARBA" id="ARBA00023242"/>
    </source>
</evidence>
<dbReference type="SUPFAM" id="SSF110324">
    <property type="entry name" value="Ribosomal L27 protein-like"/>
    <property type="match status" value="1"/>
</dbReference>
<evidence type="ECO:0000256" key="2">
    <source>
        <dbReference type="ARBA" id="ARBA00009155"/>
    </source>
</evidence>
<sequence>MSVDARLPKRRKKIASSVGIESKHIVSPGDVITEDTGYMRFYEFTVPVLAILTVCVVIKHHFRGHGTYIDGDKLIASVAGVVERVNKLICVRPFKTRYNGEVGDVVVGRITEVGQKRWKVETFSKLDSVLLLSSVNLPGGELRRRSAEDELMMRHFLAEAKAEVQSLYSDGSLSLHTRSLKYGKLREGTLVQVPPSLVKRCKTHFLNFPCGATVILGNNGYVWICPLEEEEPTLTDNQTDRITADERPPQNIQVTDRETIARLGNCVVTLADHGVTLFITSLQYAYDASLRHSVKELLKPEIQEEIAEVVRQRLLQEA</sequence>
<gene>
    <name evidence="10" type="ORF">P5673_022786</name>
</gene>
<dbReference type="Pfam" id="PF21266">
    <property type="entry name" value="S1_RRP4"/>
    <property type="match status" value="1"/>
</dbReference>
<keyword evidence="5" id="KW-0694">RNA-binding</keyword>
<dbReference type="CDD" id="cd05789">
    <property type="entry name" value="S1_Rrp4"/>
    <property type="match status" value="1"/>
</dbReference>
<evidence type="ECO:0000259" key="9">
    <source>
        <dbReference type="Pfam" id="PF21266"/>
    </source>
</evidence>
<accession>A0AAD9UZC1</accession>
<dbReference type="InterPro" id="IPR048565">
    <property type="entry name" value="S1_RRP4"/>
</dbReference>
<dbReference type="Gene3D" id="2.40.50.100">
    <property type="match status" value="1"/>
</dbReference>
<dbReference type="InterPro" id="IPR026699">
    <property type="entry name" value="Exosome_RNA_bind1/RRP40/RRP4"/>
</dbReference>
<dbReference type="EMBL" id="JARQWQ010000062">
    <property type="protein sequence ID" value="KAK2555451.1"/>
    <property type="molecule type" value="Genomic_DNA"/>
</dbReference>
<dbReference type="InterPro" id="IPR036612">
    <property type="entry name" value="KH_dom_type_1_sf"/>
</dbReference>
<dbReference type="Pfam" id="PF15985">
    <property type="entry name" value="KH_6"/>
    <property type="match status" value="1"/>
</dbReference>
<dbReference type="GO" id="GO:0000177">
    <property type="term" value="C:cytoplasmic exosome (RNase complex)"/>
    <property type="evidence" value="ECO:0007669"/>
    <property type="project" value="TreeGrafter"/>
</dbReference>
<evidence type="ECO:0000259" key="8">
    <source>
        <dbReference type="Pfam" id="PF15985"/>
    </source>
</evidence>
<proteinExistence type="inferred from homology"/>
<reference evidence="10" key="1">
    <citation type="journal article" date="2023" name="G3 (Bethesda)">
        <title>Whole genome assembly and annotation of the endangered Caribbean coral Acropora cervicornis.</title>
        <authorList>
            <person name="Selwyn J.D."/>
            <person name="Vollmer S.V."/>
        </authorList>
    </citation>
    <scope>NUCLEOTIDE SEQUENCE</scope>
    <source>
        <strain evidence="10">K2</strain>
    </source>
</reference>
<dbReference type="GO" id="GO:0034475">
    <property type="term" value="P:U4 snRNA 3'-end processing"/>
    <property type="evidence" value="ECO:0007669"/>
    <property type="project" value="TreeGrafter"/>
</dbReference>
<dbReference type="InterPro" id="IPR012340">
    <property type="entry name" value="NA-bd_OB-fold"/>
</dbReference>
<organism evidence="10 11">
    <name type="scientific">Acropora cervicornis</name>
    <name type="common">Staghorn coral</name>
    <dbReference type="NCBI Taxonomy" id="6130"/>
    <lineage>
        <taxon>Eukaryota</taxon>
        <taxon>Metazoa</taxon>
        <taxon>Cnidaria</taxon>
        <taxon>Anthozoa</taxon>
        <taxon>Hexacorallia</taxon>
        <taxon>Scleractinia</taxon>
        <taxon>Astrocoeniina</taxon>
        <taxon>Acroporidae</taxon>
        <taxon>Acropora</taxon>
    </lineage>
</organism>
<comment type="caution">
    <text evidence="10">The sequence shown here is derived from an EMBL/GenBank/DDBJ whole genome shotgun (WGS) entry which is preliminary data.</text>
</comment>
<dbReference type="FunFam" id="2.40.50.140:FF:000038">
    <property type="entry name" value="Exosome complex component RRP4"/>
    <property type="match status" value="1"/>
</dbReference>
<name>A0AAD9UZC1_ACRCE</name>
<evidence type="ECO:0000256" key="4">
    <source>
        <dbReference type="ARBA" id="ARBA00022835"/>
    </source>
</evidence>
<feature type="domain" description="K Homology" evidence="8">
    <location>
        <begin position="188"/>
        <end position="226"/>
    </location>
</feature>
<evidence type="ECO:0000259" key="7">
    <source>
        <dbReference type="Pfam" id="PF14382"/>
    </source>
</evidence>
<dbReference type="Pfam" id="PF14382">
    <property type="entry name" value="ECR1_N"/>
    <property type="match status" value="1"/>
</dbReference>
<dbReference type="PANTHER" id="PTHR21321">
    <property type="entry name" value="PNAS-3 RELATED"/>
    <property type="match status" value="1"/>
</dbReference>
<protein>
    <submittedName>
        <fullName evidence="10">Exosome complex component RRP4</fullName>
    </submittedName>
</protein>
<evidence type="ECO:0000256" key="5">
    <source>
        <dbReference type="ARBA" id="ARBA00022884"/>
    </source>
</evidence>
<evidence type="ECO:0000256" key="3">
    <source>
        <dbReference type="ARBA" id="ARBA00022552"/>
    </source>
</evidence>
<dbReference type="AlphaFoldDB" id="A0AAD9UZC1"/>
<comment type="subcellular location">
    <subcellularLocation>
        <location evidence="1">Nucleus</location>
    </subcellularLocation>
</comment>
<evidence type="ECO:0000256" key="1">
    <source>
        <dbReference type="ARBA" id="ARBA00004123"/>
    </source>
</evidence>
<reference evidence="10" key="2">
    <citation type="journal article" date="2023" name="Science">
        <title>Genomic signatures of disease resistance in endangered staghorn corals.</title>
        <authorList>
            <person name="Vollmer S.V."/>
            <person name="Selwyn J.D."/>
            <person name="Despard B.A."/>
            <person name="Roesel C.L."/>
        </authorList>
    </citation>
    <scope>NUCLEOTIDE SEQUENCE</scope>
    <source>
        <strain evidence="10">K2</strain>
    </source>
</reference>
<evidence type="ECO:0000313" key="11">
    <source>
        <dbReference type="Proteomes" id="UP001249851"/>
    </source>
</evidence>
<dbReference type="GO" id="GO:0071035">
    <property type="term" value="P:nuclear polyadenylation-dependent rRNA catabolic process"/>
    <property type="evidence" value="ECO:0007669"/>
    <property type="project" value="TreeGrafter"/>
</dbReference>
<dbReference type="GO" id="GO:0071038">
    <property type="term" value="P:TRAMP-dependent tRNA surveillance pathway"/>
    <property type="evidence" value="ECO:0007669"/>
    <property type="project" value="TreeGrafter"/>
</dbReference>
<keyword evidence="3" id="KW-0698">rRNA processing</keyword>
<dbReference type="GO" id="GO:0000467">
    <property type="term" value="P:exonucleolytic trimming to generate mature 3'-end of 5.8S rRNA from tricistronic rRNA transcript (SSU-rRNA, 5.8S rRNA, LSU-rRNA)"/>
    <property type="evidence" value="ECO:0007669"/>
    <property type="project" value="TreeGrafter"/>
</dbReference>
<dbReference type="Gene3D" id="2.40.50.140">
    <property type="entry name" value="Nucleic acid-binding proteins"/>
    <property type="match status" value="1"/>
</dbReference>
<feature type="domain" description="Exosome complex component N-terminal" evidence="7">
    <location>
        <begin position="63"/>
        <end position="85"/>
    </location>
</feature>
<comment type="similarity">
    <text evidence="2">Belongs to the RRP4 family.</text>
</comment>
<dbReference type="InterPro" id="IPR025721">
    <property type="entry name" value="Exosome_cplx_N_dom"/>
</dbReference>
<dbReference type="GO" id="GO:0000176">
    <property type="term" value="C:nuclear exosome (RNase complex)"/>
    <property type="evidence" value="ECO:0007669"/>
    <property type="project" value="TreeGrafter"/>
</dbReference>
<dbReference type="GO" id="GO:0071051">
    <property type="term" value="P:poly(A)-dependent snoRNA 3'-end processing"/>
    <property type="evidence" value="ECO:0007669"/>
    <property type="project" value="TreeGrafter"/>
</dbReference>
<keyword evidence="11" id="KW-1185">Reference proteome</keyword>
<dbReference type="InterPro" id="IPR004088">
    <property type="entry name" value="KH_dom_type_1"/>
</dbReference>
<dbReference type="GO" id="GO:0071034">
    <property type="term" value="P:CUT catabolic process"/>
    <property type="evidence" value="ECO:0007669"/>
    <property type="project" value="TreeGrafter"/>
</dbReference>
<feature type="domain" description="RRP4 S1" evidence="9">
    <location>
        <begin position="97"/>
        <end position="165"/>
    </location>
</feature>
<dbReference type="CDD" id="cd22525">
    <property type="entry name" value="KH-I_Rrp4_eukar"/>
    <property type="match status" value="1"/>
</dbReference>
<dbReference type="SUPFAM" id="SSF50249">
    <property type="entry name" value="Nucleic acid-binding proteins"/>
    <property type="match status" value="1"/>
</dbReference>
<dbReference type="GO" id="GO:0003723">
    <property type="term" value="F:RNA binding"/>
    <property type="evidence" value="ECO:0007669"/>
    <property type="project" value="UniProtKB-KW"/>
</dbReference>
<dbReference type="Proteomes" id="UP001249851">
    <property type="component" value="Unassembled WGS sequence"/>
</dbReference>
<keyword evidence="6" id="KW-0539">Nucleus</keyword>
<dbReference type="PANTHER" id="PTHR21321:SF4">
    <property type="entry name" value="EXOSOME COMPLEX COMPONENT RRP4"/>
    <property type="match status" value="1"/>
</dbReference>
<dbReference type="SUPFAM" id="SSF54791">
    <property type="entry name" value="Eukaryotic type KH-domain (KH-domain type I)"/>
    <property type="match status" value="1"/>
</dbReference>
<evidence type="ECO:0000313" key="10">
    <source>
        <dbReference type="EMBL" id="KAK2555451.1"/>
    </source>
</evidence>
<keyword evidence="4" id="KW-0271">Exosome</keyword>